<sequence length="1083" mass="122631">MFVLLLVFCVLPQVPGLKVVQTSYGRVRGITDWSDDKNHKYIFKSVPFAKPPLGNLRFAPPQNPKSWSGILDASKYSAACMSNSTQTSTPQSYISEDCLYINIFTSEKCLKNKCPVIVYFHGGAFNLDSATMFPDKFILDRYVTEDVIFAIPAFRLGVFGQLYFGPSAVLTENLLMFDAVQAISYVHNEISNFGGDVNQVTVMGHSSGGTLVDALGFSKLIDPEVKMFQQMIVLSAPGMFGFYDLVVENSFVFAEKLGCYTGAKVDRPNANIAEIVNCLRKIDGHEILRMQRQMEEVDGLNFRSIIRGAPFLELNGKLADLKRETSPRNLVYGTTEHEFRTIKYRNPYISGCFLDFENPVAVSRHFDDMLMDHIDDWINGDTAGIFVSAATYAAAMSNAGANVYLFETRQKPYSFHVSDMQYFIGIHREVWHFKDMDILDTFYSKMLVNFTKTGVPSPKWPVLDPTKMNYLELKVDTKNKSGPVMLDGFHDQEMEFWFGEMTEFDKNVTKIRKAQGLQPESHEVSSQLQTEGTPQSPILPVTSAFGENTLPPKITTVQTEKEYKKTGGSILSQWWFYLVVALVVMIIVLVIISLVRSKREEETPLLSLKTVTTSYGKVRGITDYTGGSNHKYSFKSVPFAKPPVGDLSAACLSNSSLTSTPQKFISEDCLYINIFTSENCLINKCPVIVYYHGGSFSLDSATMFPDRFIFERYVENGIVFVIPAYRLGVFGQFYLGDGDIVPTNLIVHDAIEALHYVHQEISNFGGDQNDVTLMGHSSGAQLVNALGFSHYVDPEQKLFQKFIVLSAHELYGFPEFKIANSFEVAKLCFSENEKEVVNCLRGKNALDILQAQKSMEEQEHHLFRSLIQAPPLMDFGEKLAEVKKNAPKGRKMLCGVTEHEFEKFRYTYFRIQGRFLDFENPVEVIMTYHDNFANRTENLLNSDSSSVIVSAATYSKALINAGGEVYLFETRQKPYSMHVSDMQFIIGIHREKTHTEDMDILDSFYSKMLVNFTKYGEPLPIWEKLDPGRMNFLALEVDEEHGIWPKMEDGFHEELINFWLTDMMELDSNITQQVIGDFILSNK</sequence>
<keyword evidence="4" id="KW-0472">Membrane</keyword>
<accession>A0A6A5FW88</accession>
<reference evidence="7 8" key="1">
    <citation type="submission" date="2019-12" db="EMBL/GenBank/DDBJ databases">
        <title>Chromosome-level assembly of the Caenorhabditis remanei genome.</title>
        <authorList>
            <person name="Teterina A.A."/>
            <person name="Willis J.H."/>
            <person name="Phillips P.C."/>
        </authorList>
    </citation>
    <scope>NUCLEOTIDE SEQUENCE [LARGE SCALE GENOMIC DNA]</scope>
    <source>
        <strain evidence="7 8">PX506</strain>
        <tissue evidence="7">Whole organism</tissue>
    </source>
</reference>
<keyword evidence="5" id="KW-0732">Signal</keyword>
<feature type="domain" description="Carboxylesterase type B" evidence="6">
    <location>
        <begin position="648"/>
        <end position="916"/>
    </location>
</feature>
<dbReference type="InterPro" id="IPR002018">
    <property type="entry name" value="CarbesteraseB"/>
</dbReference>
<dbReference type="KEGG" id="crq:GCK72_023239"/>
<evidence type="ECO:0000256" key="2">
    <source>
        <dbReference type="ARBA" id="ARBA00022487"/>
    </source>
</evidence>
<keyword evidence="4" id="KW-1133">Transmembrane helix</keyword>
<dbReference type="Proteomes" id="UP000483820">
    <property type="component" value="Chromosome X"/>
</dbReference>
<protein>
    <recommendedName>
        <fullName evidence="6">Carboxylesterase type B domain-containing protein</fullName>
    </recommendedName>
</protein>
<comment type="caution">
    <text evidence="7">The sequence shown here is derived from an EMBL/GenBank/DDBJ whole genome shotgun (WGS) entry which is preliminary data.</text>
</comment>
<dbReference type="RefSeq" id="XP_053578868.1">
    <property type="nucleotide sequence ID" value="XM_053735302.1"/>
</dbReference>
<dbReference type="SUPFAM" id="SSF53474">
    <property type="entry name" value="alpha/beta-Hydrolases"/>
    <property type="match status" value="2"/>
</dbReference>
<proteinExistence type="inferred from homology"/>
<evidence type="ECO:0000256" key="4">
    <source>
        <dbReference type="SAM" id="Phobius"/>
    </source>
</evidence>
<dbReference type="Pfam" id="PF00135">
    <property type="entry name" value="COesterase"/>
    <property type="match status" value="2"/>
</dbReference>
<dbReference type="PANTHER" id="PTHR45580:SF7">
    <property type="entry name" value="CARBOXYLESTERASE TYPE B DOMAIN-CONTAINING PROTEIN-RELATED"/>
    <property type="match status" value="1"/>
</dbReference>
<keyword evidence="3" id="KW-0378">Hydrolase</keyword>
<dbReference type="GO" id="GO:0052689">
    <property type="term" value="F:carboxylic ester hydrolase activity"/>
    <property type="evidence" value="ECO:0007669"/>
    <property type="project" value="UniProtKB-KW"/>
</dbReference>
<name>A0A6A5FW88_CAERE</name>
<dbReference type="PROSITE" id="PS00122">
    <property type="entry name" value="CARBOXYLESTERASE_B_1"/>
    <property type="match status" value="2"/>
</dbReference>
<feature type="transmembrane region" description="Helical" evidence="4">
    <location>
        <begin position="574"/>
        <end position="595"/>
    </location>
</feature>
<evidence type="ECO:0000259" key="6">
    <source>
        <dbReference type="Pfam" id="PF00135"/>
    </source>
</evidence>
<organism evidence="7 8">
    <name type="scientific">Caenorhabditis remanei</name>
    <name type="common">Caenorhabditis vulgaris</name>
    <dbReference type="NCBI Taxonomy" id="31234"/>
    <lineage>
        <taxon>Eukaryota</taxon>
        <taxon>Metazoa</taxon>
        <taxon>Ecdysozoa</taxon>
        <taxon>Nematoda</taxon>
        <taxon>Chromadorea</taxon>
        <taxon>Rhabditida</taxon>
        <taxon>Rhabditina</taxon>
        <taxon>Rhabditomorpha</taxon>
        <taxon>Rhabditoidea</taxon>
        <taxon>Rhabditidae</taxon>
        <taxon>Peloderinae</taxon>
        <taxon>Caenorhabditis</taxon>
    </lineage>
</organism>
<evidence type="ECO:0000256" key="1">
    <source>
        <dbReference type="ARBA" id="ARBA00005964"/>
    </source>
</evidence>
<dbReference type="GeneID" id="9809165"/>
<gene>
    <name evidence="7" type="ORF">GCK72_023239</name>
</gene>
<dbReference type="EMBL" id="WUAV01000006">
    <property type="protein sequence ID" value="KAF1746782.1"/>
    <property type="molecule type" value="Genomic_DNA"/>
</dbReference>
<feature type="chain" id="PRO_5025411861" description="Carboxylesterase type B domain-containing protein" evidence="5">
    <location>
        <begin position="17"/>
        <end position="1083"/>
    </location>
</feature>
<feature type="signal peptide" evidence="5">
    <location>
        <begin position="1"/>
        <end position="16"/>
    </location>
</feature>
<comment type="similarity">
    <text evidence="1">Belongs to the type-B carboxylesterase/lipase family.</text>
</comment>
<evidence type="ECO:0000256" key="5">
    <source>
        <dbReference type="SAM" id="SignalP"/>
    </source>
</evidence>
<dbReference type="PANTHER" id="PTHR45580">
    <property type="entry name" value="PROTEIN CBG05369"/>
    <property type="match status" value="1"/>
</dbReference>
<feature type="domain" description="Carboxylesterase type B" evidence="6">
    <location>
        <begin position="18"/>
        <end position="343"/>
    </location>
</feature>
<evidence type="ECO:0000313" key="7">
    <source>
        <dbReference type="EMBL" id="KAF1746782.1"/>
    </source>
</evidence>
<dbReference type="CTD" id="9809165"/>
<evidence type="ECO:0000313" key="8">
    <source>
        <dbReference type="Proteomes" id="UP000483820"/>
    </source>
</evidence>
<keyword evidence="2" id="KW-0719">Serine esterase</keyword>
<keyword evidence="4" id="KW-0812">Transmembrane</keyword>
<dbReference type="InterPro" id="IPR029058">
    <property type="entry name" value="AB_hydrolase_fold"/>
</dbReference>
<dbReference type="Gene3D" id="3.40.50.1820">
    <property type="entry name" value="alpha/beta hydrolase"/>
    <property type="match status" value="2"/>
</dbReference>
<evidence type="ECO:0000256" key="3">
    <source>
        <dbReference type="ARBA" id="ARBA00022801"/>
    </source>
</evidence>
<dbReference type="AlphaFoldDB" id="A0A6A5FW88"/>
<dbReference type="InterPro" id="IPR019826">
    <property type="entry name" value="Carboxylesterase_B_AS"/>
</dbReference>